<dbReference type="Gene3D" id="1.10.238.20">
    <property type="entry name" value="Pheromone/general odorant binding protein domain"/>
    <property type="match status" value="1"/>
</dbReference>
<evidence type="ECO:0000313" key="4">
    <source>
        <dbReference type="Proteomes" id="UP000327044"/>
    </source>
</evidence>
<keyword evidence="4" id="KW-1185">Reference proteome</keyword>
<name>A0A1Y1N6K0_PHOPY</name>
<dbReference type="EMBL" id="GEZM01011368">
    <property type="protein sequence ID" value="JAV93542.1"/>
    <property type="molecule type" value="Transcribed_RNA"/>
</dbReference>
<dbReference type="GO" id="GO:0005549">
    <property type="term" value="F:odorant binding"/>
    <property type="evidence" value="ECO:0007669"/>
    <property type="project" value="InterPro"/>
</dbReference>
<accession>A0A1Y1N6K0</accession>
<protein>
    <submittedName>
        <fullName evidence="2">Uncharacterized protein</fullName>
    </submittedName>
</protein>
<gene>
    <name evidence="3" type="ORF">PPYR_13216</name>
</gene>
<evidence type="ECO:0000313" key="3">
    <source>
        <dbReference type="EMBL" id="KAB0793596.1"/>
    </source>
</evidence>
<dbReference type="EMBL" id="VVIM01000009">
    <property type="protein sequence ID" value="KAB0793596.1"/>
    <property type="molecule type" value="Genomic_DNA"/>
</dbReference>
<sequence>MPSVVLCLFLVMCALPQILSLEFPKHFESQEIRNCETEVNPDKNYNFLDENLVIKNDPRARSFVGCVFRKYKMIHGGEFVKDTTIDYLVEKTVPFFKPHEKDPRHLAEEAFELCKGVKGAGIGERAVNFSNCVNAHFKA</sequence>
<feature type="chain" id="PRO_5036029924" evidence="1">
    <location>
        <begin position="21"/>
        <end position="139"/>
    </location>
</feature>
<dbReference type="AlphaFoldDB" id="A0A1Y1N6K0"/>
<dbReference type="InterPro" id="IPR036728">
    <property type="entry name" value="PBP_GOBP_sf"/>
</dbReference>
<dbReference type="InterPro" id="IPR006170">
    <property type="entry name" value="PBP/GOBP"/>
</dbReference>
<dbReference type="Proteomes" id="UP000327044">
    <property type="component" value="Unassembled WGS sequence"/>
</dbReference>
<evidence type="ECO:0000313" key="2">
    <source>
        <dbReference type="EMBL" id="JAV93542.1"/>
    </source>
</evidence>
<dbReference type="Pfam" id="PF01395">
    <property type="entry name" value="PBP_GOBP"/>
    <property type="match status" value="1"/>
</dbReference>
<keyword evidence="1" id="KW-0732">Signal</keyword>
<organism evidence="2">
    <name type="scientific">Photinus pyralis</name>
    <name type="common">Common eastern firefly</name>
    <name type="synonym">Lampyris pyralis</name>
    <dbReference type="NCBI Taxonomy" id="7054"/>
    <lineage>
        <taxon>Eukaryota</taxon>
        <taxon>Metazoa</taxon>
        <taxon>Ecdysozoa</taxon>
        <taxon>Arthropoda</taxon>
        <taxon>Hexapoda</taxon>
        <taxon>Insecta</taxon>
        <taxon>Pterygota</taxon>
        <taxon>Neoptera</taxon>
        <taxon>Endopterygota</taxon>
        <taxon>Coleoptera</taxon>
        <taxon>Polyphaga</taxon>
        <taxon>Elateriformia</taxon>
        <taxon>Elateroidea</taxon>
        <taxon>Lampyridae</taxon>
        <taxon>Lampyrinae</taxon>
        <taxon>Photinus</taxon>
    </lineage>
</organism>
<dbReference type="InParanoid" id="A0A1Y1N6K0"/>
<reference evidence="3" key="3">
    <citation type="submission" date="2019-08" db="EMBL/GenBank/DDBJ databases">
        <authorList>
            <consortium name="Photinus pyralis genome working group"/>
            <person name="Fallon T.R."/>
            <person name="Sander Lower S.E."/>
            <person name="Weng J.-K."/>
        </authorList>
    </citation>
    <scope>NUCLEOTIDE SEQUENCE</scope>
    <source>
        <strain evidence="3">1611_PpyrPB1</strain>
        <tissue evidence="3">Whole body</tissue>
    </source>
</reference>
<evidence type="ECO:0000256" key="1">
    <source>
        <dbReference type="SAM" id="SignalP"/>
    </source>
</evidence>
<dbReference type="CDD" id="cd23992">
    <property type="entry name" value="PBP_GOBP"/>
    <property type="match status" value="1"/>
</dbReference>
<reference evidence="2" key="1">
    <citation type="journal article" date="2016" name="Sci. Rep.">
        <title>Molecular characterization of firefly nuptial gifts: a multi-omics approach sheds light on postcopulatory sexual selection.</title>
        <authorList>
            <person name="Al-Wathiqui N."/>
            <person name="Fallon T.R."/>
            <person name="South A."/>
            <person name="Weng J.K."/>
            <person name="Lewis S.M."/>
        </authorList>
    </citation>
    <scope>NUCLEOTIDE SEQUENCE</scope>
</reference>
<proteinExistence type="predicted"/>
<reference evidence="3 4" key="2">
    <citation type="journal article" date="2018" name="Elife">
        <title>Firefly genomes illuminate parallel origins of bioluminescence in beetles.</title>
        <authorList>
            <person name="Fallon T.R."/>
            <person name="Lower S.E."/>
            <person name="Chang C.H."/>
            <person name="Bessho-Uehara M."/>
            <person name="Martin G.J."/>
            <person name="Bewick A.J."/>
            <person name="Behringer M."/>
            <person name="Debat H.J."/>
            <person name="Wong I."/>
            <person name="Day J.C."/>
            <person name="Suvorov A."/>
            <person name="Silva C.J."/>
            <person name="Stanger-Hall K.F."/>
            <person name="Hall D.W."/>
            <person name="Schmitz R.J."/>
            <person name="Nelson D.R."/>
            <person name="Lewis S.M."/>
            <person name="Shigenobu S."/>
            <person name="Bybee S.M."/>
            <person name="Larracuente A.M."/>
            <person name="Oba Y."/>
            <person name="Weng J.K."/>
        </authorList>
    </citation>
    <scope>NUCLEOTIDE SEQUENCE [LARGE SCALE GENOMIC DNA]</scope>
    <source>
        <strain evidence="3">1611_PpyrPB1</strain>
        <tissue evidence="3">Whole body</tissue>
    </source>
</reference>
<feature type="signal peptide" evidence="1">
    <location>
        <begin position="1"/>
        <end position="20"/>
    </location>
</feature>
<dbReference type="SUPFAM" id="SSF47565">
    <property type="entry name" value="Insect pheromone/odorant-binding proteins"/>
    <property type="match status" value="1"/>
</dbReference>